<evidence type="ECO:0000313" key="5">
    <source>
        <dbReference type="Proteomes" id="UP000193560"/>
    </source>
</evidence>
<dbReference type="InterPro" id="IPR036259">
    <property type="entry name" value="MFS_trans_sf"/>
</dbReference>
<gene>
    <name evidence="4" type="ORF">BCR42DRAFT_451268</name>
</gene>
<organism evidence="4 5">
    <name type="scientific">Absidia repens</name>
    <dbReference type="NCBI Taxonomy" id="90262"/>
    <lineage>
        <taxon>Eukaryota</taxon>
        <taxon>Fungi</taxon>
        <taxon>Fungi incertae sedis</taxon>
        <taxon>Mucoromycota</taxon>
        <taxon>Mucoromycotina</taxon>
        <taxon>Mucoromycetes</taxon>
        <taxon>Mucorales</taxon>
        <taxon>Cunninghamellaceae</taxon>
        <taxon>Absidia</taxon>
    </lineage>
</organism>
<evidence type="ECO:0000256" key="3">
    <source>
        <dbReference type="SAM" id="Phobius"/>
    </source>
</evidence>
<comment type="subcellular location">
    <subcellularLocation>
        <location evidence="1">Cell inner membrane</location>
        <topology evidence="1">Multi-pass membrane protein</topology>
    </subcellularLocation>
</comment>
<dbReference type="Proteomes" id="UP000193560">
    <property type="component" value="Unassembled WGS sequence"/>
</dbReference>
<feature type="transmembrane region" description="Helical" evidence="3">
    <location>
        <begin position="183"/>
        <end position="205"/>
    </location>
</feature>
<dbReference type="AlphaFoldDB" id="A0A1X2IGR7"/>
<keyword evidence="3" id="KW-0812">Transmembrane</keyword>
<feature type="transmembrane region" description="Helical" evidence="3">
    <location>
        <begin position="86"/>
        <end position="104"/>
    </location>
</feature>
<feature type="transmembrane region" description="Helical" evidence="3">
    <location>
        <begin position="58"/>
        <end position="77"/>
    </location>
</feature>
<feature type="transmembrane region" description="Helical" evidence="3">
    <location>
        <begin position="325"/>
        <end position="348"/>
    </location>
</feature>
<keyword evidence="2" id="KW-1003">Cell membrane</keyword>
<proteinExistence type="predicted"/>
<feature type="transmembrane region" description="Helical" evidence="3">
    <location>
        <begin position="237"/>
        <end position="260"/>
    </location>
</feature>
<dbReference type="GO" id="GO:0005886">
    <property type="term" value="C:plasma membrane"/>
    <property type="evidence" value="ECO:0007669"/>
    <property type="project" value="UniProtKB-SubCell"/>
</dbReference>
<reference evidence="4 5" key="1">
    <citation type="submission" date="2016-07" db="EMBL/GenBank/DDBJ databases">
        <title>Pervasive Adenine N6-methylation of Active Genes in Fungi.</title>
        <authorList>
            <consortium name="DOE Joint Genome Institute"/>
            <person name="Mondo S.J."/>
            <person name="Dannebaum R.O."/>
            <person name="Kuo R.C."/>
            <person name="Labutti K."/>
            <person name="Haridas S."/>
            <person name="Kuo A."/>
            <person name="Salamov A."/>
            <person name="Ahrendt S.R."/>
            <person name="Lipzen A."/>
            <person name="Sullivan W."/>
            <person name="Andreopoulos W.B."/>
            <person name="Clum A."/>
            <person name="Lindquist E."/>
            <person name="Daum C."/>
            <person name="Ramamoorthy G.K."/>
            <person name="Gryganskyi A."/>
            <person name="Culley D."/>
            <person name="Magnuson J.K."/>
            <person name="James T.Y."/>
            <person name="O'Malley M.A."/>
            <person name="Stajich J.E."/>
            <person name="Spatafora J.W."/>
            <person name="Visel A."/>
            <person name="Grigoriev I.V."/>
        </authorList>
    </citation>
    <scope>NUCLEOTIDE SEQUENCE [LARGE SCALE GENOMIC DNA]</scope>
    <source>
        <strain evidence="4 5">NRRL 1336</strain>
    </source>
</reference>
<keyword evidence="3" id="KW-0472">Membrane</keyword>
<evidence type="ECO:0000256" key="1">
    <source>
        <dbReference type="ARBA" id="ARBA00004429"/>
    </source>
</evidence>
<protein>
    <submittedName>
        <fullName evidence="4">Major facilitator superfamily domain-containing protein</fullName>
    </submittedName>
</protein>
<dbReference type="OrthoDB" id="546893at2759"/>
<sequence>MSCLPPKKSGEPRLPSYFVANALVTVLFFLWGFSYGLIDTLNKHFQTVLKISTTQTTYMQVAYFGAYFVFSMPAGFISKRFGYKKTIVFGLMLYVIGAVCFYPAAESFQYGAFVACLFVIACGLATLENCANAYLTINGPVEQASFRINLAQSFNGLSSAIAPVVASYAFFNNNENETGNLDSVKYCYVGVGCCVFVIAILFCFANIPEVDEDAYLAEHASKQDQSARRASFWSPHLWLGFVTEFLYTGAQVGLASMFLYYSSGVGHMPDSYGAILLSISQGLFTVGRFVGSGLLRFMKAEHLMAIFSACAIIVTIFVIAMNTPAATYCLLIIMFFESIMFPTIFSLATKSLGHNHKRGSSLVIMGVGGGVLIPPVQAVIKDHSNINYAFIVILFCYVVVFLYATLGHKWIRYVDDEIEVPPSIQEHDAKEPSGSVIIHEDKV</sequence>
<name>A0A1X2IGR7_9FUNG</name>
<feature type="transmembrane region" description="Helical" evidence="3">
    <location>
        <begin position="386"/>
        <end position="406"/>
    </location>
</feature>
<dbReference type="SUPFAM" id="SSF103473">
    <property type="entry name" value="MFS general substrate transporter"/>
    <property type="match status" value="1"/>
</dbReference>
<dbReference type="GO" id="GO:0022857">
    <property type="term" value="F:transmembrane transporter activity"/>
    <property type="evidence" value="ECO:0007669"/>
    <property type="project" value="InterPro"/>
</dbReference>
<keyword evidence="5" id="KW-1185">Reference proteome</keyword>
<dbReference type="InterPro" id="IPR050375">
    <property type="entry name" value="MFS_TsgA-like"/>
</dbReference>
<evidence type="ECO:0000256" key="2">
    <source>
        <dbReference type="ARBA" id="ARBA00022475"/>
    </source>
</evidence>
<dbReference type="Gene3D" id="1.20.1250.20">
    <property type="entry name" value="MFS general substrate transporter like domains"/>
    <property type="match status" value="2"/>
</dbReference>
<dbReference type="PANTHER" id="PTHR43702:SF3">
    <property type="entry name" value="PROTEIN TSGA"/>
    <property type="match status" value="1"/>
</dbReference>
<feature type="transmembrane region" description="Helical" evidence="3">
    <location>
        <begin position="360"/>
        <end position="380"/>
    </location>
</feature>
<dbReference type="InterPro" id="IPR011701">
    <property type="entry name" value="MFS"/>
</dbReference>
<dbReference type="EMBL" id="MCGE01000011">
    <property type="protein sequence ID" value="ORZ16305.1"/>
    <property type="molecule type" value="Genomic_DNA"/>
</dbReference>
<feature type="transmembrane region" description="Helical" evidence="3">
    <location>
        <begin position="148"/>
        <end position="171"/>
    </location>
</feature>
<feature type="transmembrane region" description="Helical" evidence="3">
    <location>
        <begin position="110"/>
        <end position="127"/>
    </location>
</feature>
<evidence type="ECO:0000313" key="4">
    <source>
        <dbReference type="EMBL" id="ORZ16305.1"/>
    </source>
</evidence>
<dbReference type="CDD" id="cd17394">
    <property type="entry name" value="MFS_FucP_like"/>
    <property type="match status" value="1"/>
</dbReference>
<dbReference type="PANTHER" id="PTHR43702">
    <property type="entry name" value="L-FUCOSE-PROTON SYMPORTER"/>
    <property type="match status" value="1"/>
</dbReference>
<comment type="caution">
    <text evidence="4">The sequence shown here is derived from an EMBL/GenBank/DDBJ whole genome shotgun (WGS) entry which is preliminary data.</text>
</comment>
<dbReference type="Pfam" id="PF07690">
    <property type="entry name" value="MFS_1"/>
    <property type="match status" value="1"/>
</dbReference>
<keyword evidence="3" id="KW-1133">Transmembrane helix</keyword>
<accession>A0A1X2IGR7</accession>
<feature type="transmembrane region" description="Helical" evidence="3">
    <location>
        <begin position="17"/>
        <end position="38"/>
    </location>
</feature>
<feature type="transmembrane region" description="Helical" evidence="3">
    <location>
        <begin position="272"/>
        <end position="291"/>
    </location>
</feature>
<dbReference type="STRING" id="90262.A0A1X2IGR7"/>
<feature type="transmembrane region" description="Helical" evidence="3">
    <location>
        <begin position="303"/>
        <end position="319"/>
    </location>
</feature>